<evidence type="ECO:0000313" key="2">
    <source>
        <dbReference type="Proteomes" id="UP000501690"/>
    </source>
</evidence>
<organism evidence="1 2">
    <name type="scientific">Vigna unguiculata</name>
    <name type="common">Cowpea</name>
    <dbReference type="NCBI Taxonomy" id="3917"/>
    <lineage>
        <taxon>Eukaryota</taxon>
        <taxon>Viridiplantae</taxon>
        <taxon>Streptophyta</taxon>
        <taxon>Embryophyta</taxon>
        <taxon>Tracheophyta</taxon>
        <taxon>Spermatophyta</taxon>
        <taxon>Magnoliopsida</taxon>
        <taxon>eudicotyledons</taxon>
        <taxon>Gunneridae</taxon>
        <taxon>Pentapetalae</taxon>
        <taxon>rosids</taxon>
        <taxon>fabids</taxon>
        <taxon>Fabales</taxon>
        <taxon>Fabaceae</taxon>
        <taxon>Papilionoideae</taxon>
        <taxon>50 kb inversion clade</taxon>
        <taxon>NPAAA clade</taxon>
        <taxon>indigoferoid/millettioid clade</taxon>
        <taxon>Phaseoleae</taxon>
        <taxon>Vigna</taxon>
    </lineage>
</organism>
<dbReference type="EMBL" id="CP039348">
    <property type="protein sequence ID" value="QCD91348.1"/>
    <property type="molecule type" value="Genomic_DNA"/>
</dbReference>
<dbReference type="Proteomes" id="UP000501690">
    <property type="component" value="Linkage Group LG4"/>
</dbReference>
<accession>A0A4D6LSM3</accession>
<evidence type="ECO:0000313" key="1">
    <source>
        <dbReference type="EMBL" id="QCD91348.1"/>
    </source>
</evidence>
<keyword evidence="2" id="KW-1185">Reference proteome</keyword>
<gene>
    <name evidence="1" type="ORF">DEO72_LG4g2313</name>
</gene>
<reference evidence="1 2" key="1">
    <citation type="submission" date="2019-04" db="EMBL/GenBank/DDBJ databases">
        <title>An improved genome assembly and genetic linkage map for asparagus bean, Vigna unguiculata ssp. sesquipedialis.</title>
        <authorList>
            <person name="Xia Q."/>
            <person name="Zhang R."/>
            <person name="Dong Y."/>
        </authorList>
    </citation>
    <scope>NUCLEOTIDE SEQUENCE [LARGE SCALE GENOMIC DNA]</scope>
    <source>
        <tissue evidence="1">Leaf</tissue>
    </source>
</reference>
<sequence length="78" mass="8960">MREYCHRVSAEDAMAVTTKECEALLVRGSSKTKEEHLRPNGEEIQLWHGQFTGQEKWIEVEIKEMGVEKVKGTDTNII</sequence>
<proteinExistence type="predicted"/>
<name>A0A4D6LSM3_VIGUN</name>
<dbReference type="AlphaFoldDB" id="A0A4D6LSM3"/>
<protein>
    <submittedName>
        <fullName evidence="1">Uncharacterized protein</fullName>
    </submittedName>
</protein>